<evidence type="ECO:0000256" key="3">
    <source>
        <dbReference type="ARBA" id="ARBA00023157"/>
    </source>
</evidence>
<protein>
    <recommendedName>
        <fullName evidence="4">Peptidase C1A papain C-terminal domain-containing protein</fullName>
    </recommendedName>
</protein>
<organism evidence="5 6">
    <name type="scientific">Blepharisma stoltei</name>
    <dbReference type="NCBI Taxonomy" id="1481888"/>
    <lineage>
        <taxon>Eukaryota</taxon>
        <taxon>Sar</taxon>
        <taxon>Alveolata</taxon>
        <taxon>Ciliophora</taxon>
        <taxon>Postciliodesmatophora</taxon>
        <taxon>Heterotrichea</taxon>
        <taxon>Heterotrichida</taxon>
        <taxon>Blepharismidae</taxon>
        <taxon>Blepharisma</taxon>
    </lineage>
</organism>
<dbReference type="GO" id="GO:0006508">
    <property type="term" value="P:proteolysis"/>
    <property type="evidence" value="ECO:0007669"/>
    <property type="project" value="InterPro"/>
</dbReference>
<keyword evidence="2" id="KW-0865">Zymogen</keyword>
<keyword evidence="3" id="KW-1015">Disulfide bond</keyword>
<evidence type="ECO:0000259" key="4">
    <source>
        <dbReference type="SMART" id="SM00645"/>
    </source>
</evidence>
<evidence type="ECO:0000313" key="5">
    <source>
        <dbReference type="EMBL" id="CAG9313006.1"/>
    </source>
</evidence>
<dbReference type="InterPro" id="IPR013128">
    <property type="entry name" value="Peptidase_C1A"/>
</dbReference>
<dbReference type="EMBL" id="CAJZBQ010000009">
    <property type="protein sequence ID" value="CAG9313006.1"/>
    <property type="molecule type" value="Genomic_DNA"/>
</dbReference>
<accession>A0AAU9IF15</accession>
<sequence>MIQDDTPIKAISQIFDWRTKGAVTPVENQGQCSGSGWAFSATGAVEGTWFLAGHTLVSLSEQELVDCSTSYGNSGCNGGLVTNVFKFAMKYGLTTEAIYPYSAKSGQCQTSLESQATATISSYSIVPANNPKALMQAVLTKPVSVAVQADQTLWQHYTGGIVTSDCGTNLDHAVLIVGFDTTSHPGNWIVKNSWGTGWGDQGYIYIAISDGKGVCGINMTPSYPIA</sequence>
<comment type="caution">
    <text evidence="5">The sequence shown here is derived from an EMBL/GenBank/DDBJ whole genome shotgun (WGS) entry which is preliminary data.</text>
</comment>
<evidence type="ECO:0000313" key="6">
    <source>
        <dbReference type="Proteomes" id="UP001162131"/>
    </source>
</evidence>
<dbReference type="AlphaFoldDB" id="A0AAU9IF15"/>
<reference evidence="5" key="1">
    <citation type="submission" date="2021-09" db="EMBL/GenBank/DDBJ databases">
        <authorList>
            <consortium name="AG Swart"/>
            <person name="Singh M."/>
            <person name="Singh A."/>
            <person name="Seah K."/>
            <person name="Emmerich C."/>
        </authorList>
    </citation>
    <scope>NUCLEOTIDE SEQUENCE</scope>
    <source>
        <strain evidence="5">ATCC30299</strain>
    </source>
</reference>
<dbReference type="SMART" id="SM00645">
    <property type="entry name" value="Pept_C1"/>
    <property type="match status" value="1"/>
</dbReference>
<comment type="similarity">
    <text evidence="1">Belongs to the peptidase C1 family.</text>
</comment>
<feature type="domain" description="Peptidase C1A papain C-terminal" evidence="4">
    <location>
        <begin position="11"/>
        <end position="225"/>
    </location>
</feature>
<dbReference type="GO" id="GO:0008234">
    <property type="term" value="F:cysteine-type peptidase activity"/>
    <property type="evidence" value="ECO:0007669"/>
    <property type="project" value="InterPro"/>
</dbReference>
<evidence type="ECO:0000256" key="2">
    <source>
        <dbReference type="ARBA" id="ARBA00023145"/>
    </source>
</evidence>
<evidence type="ECO:0000256" key="1">
    <source>
        <dbReference type="ARBA" id="ARBA00008455"/>
    </source>
</evidence>
<dbReference type="Gene3D" id="3.90.70.10">
    <property type="entry name" value="Cysteine proteinases"/>
    <property type="match status" value="1"/>
</dbReference>
<keyword evidence="6" id="KW-1185">Reference proteome</keyword>
<dbReference type="Pfam" id="PF00112">
    <property type="entry name" value="Peptidase_C1"/>
    <property type="match status" value="1"/>
</dbReference>
<dbReference type="Proteomes" id="UP001162131">
    <property type="component" value="Unassembled WGS sequence"/>
</dbReference>
<dbReference type="InterPro" id="IPR038765">
    <property type="entry name" value="Papain-like_cys_pep_sf"/>
</dbReference>
<gene>
    <name evidence="5" type="ORF">BSTOLATCC_MIC7796</name>
</gene>
<dbReference type="SUPFAM" id="SSF54001">
    <property type="entry name" value="Cysteine proteinases"/>
    <property type="match status" value="1"/>
</dbReference>
<dbReference type="InterPro" id="IPR039417">
    <property type="entry name" value="Peptidase_C1A_papain-like"/>
</dbReference>
<proteinExistence type="inferred from homology"/>
<name>A0AAU9IF15_9CILI</name>
<dbReference type="PANTHER" id="PTHR12411">
    <property type="entry name" value="CYSTEINE PROTEASE FAMILY C1-RELATED"/>
    <property type="match status" value="1"/>
</dbReference>
<dbReference type="InterPro" id="IPR000668">
    <property type="entry name" value="Peptidase_C1A_C"/>
</dbReference>
<dbReference type="FunFam" id="3.90.70.10:FF:000332">
    <property type="entry name" value="Cathepsin L1"/>
    <property type="match status" value="1"/>
</dbReference>
<dbReference type="CDD" id="cd02248">
    <property type="entry name" value="Peptidase_C1A"/>
    <property type="match status" value="1"/>
</dbReference>
<dbReference type="InterPro" id="IPR025660">
    <property type="entry name" value="Pept_his_AS"/>
</dbReference>
<dbReference type="PROSITE" id="PS00639">
    <property type="entry name" value="THIOL_PROTEASE_HIS"/>
    <property type="match status" value="1"/>
</dbReference>